<evidence type="ECO:0000313" key="4">
    <source>
        <dbReference type="EMBL" id="CUS13890.1"/>
    </source>
</evidence>
<evidence type="ECO:0000256" key="1">
    <source>
        <dbReference type="PROSITE-ProRule" id="PRU00176"/>
    </source>
</evidence>
<dbReference type="Gene3D" id="3.30.70.330">
    <property type="match status" value="1"/>
</dbReference>
<evidence type="ECO:0000259" key="3">
    <source>
        <dbReference type="PROSITE" id="PS50102"/>
    </source>
</evidence>
<dbReference type="InterPro" id="IPR035979">
    <property type="entry name" value="RBD_domain_sf"/>
</dbReference>
<dbReference type="AlphaFoldDB" id="A0A292Q595"/>
<feature type="compositionally biased region" description="Polar residues" evidence="2">
    <location>
        <begin position="194"/>
        <end position="208"/>
    </location>
</feature>
<evidence type="ECO:0000256" key="2">
    <source>
        <dbReference type="SAM" id="MobiDB-lite"/>
    </source>
</evidence>
<dbReference type="SUPFAM" id="SSF54928">
    <property type="entry name" value="RNA-binding domain, RBD"/>
    <property type="match status" value="1"/>
</dbReference>
<dbReference type="InterPro" id="IPR000504">
    <property type="entry name" value="RRM_dom"/>
</dbReference>
<accession>A0A292Q595</accession>
<protein>
    <recommendedName>
        <fullName evidence="3">RRM domain-containing protein</fullName>
    </recommendedName>
</protein>
<dbReference type="GO" id="GO:0003723">
    <property type="term" value="F:RNA binding"/>
    <property type="evidence" value="ECO:0007669"/>
    <property type="project" value="UniProtKB-UniRule"/>
</dbReference>
<dbReference type="CDD" id="cd12254">
    <property type="entry name" value="RRM_hnRNPH_ESRPs_RBM12_like"/>
    <property type="match status" value="1"/>
</dbReference>
<feature type="domain" description="RRM" evidence="3">
    <location>
        <begin position="431"/>
        <end position="515"/>
    </location>
</feature>
<dbReference type="InterPro" id="IPR012677">
    <property type="entry name" value="Nucleotide-bd_a/b_plait_sf"/>
</dbReference>
<dbReference type="Proteomes" id="UP001412239">
    <property type="component" value="Unassembled WGS sequence"/>
</dbReference>
<feature type="region of interest" description="Disordered" evidence="2">
    <location>
        <begin position="194"/>
        <end position="246"/>
    </location>
</feature>
<dbReference type="EMBL" id="LN890966">
    <property type="protein sequence ID" value="CUS13890.1"/>
    <property type="molecule type" value="Genomic_DNA"/>
</dbReference>
<evidence type="ECO:0000313" key="5">
    <source>
        <dbReference type="Proteomes" id="UP001412239"/>
    </source>
</evidence>
<organism evidence="4 5">
    <name type="scientific">Tuber aestivum</name>
    <name type="common">summer truffle</name>
    <dbReference type="NCBI Taxonomy" id="59557"/>
    <lineage>
        <taxon>Eukaryota</taxon>
        <taxon>Fungi</taxon>
        <taxon>Dikarya</taxon>
        <taxon>Ascomycota</taxon>
        <taxon>Pezizomycotina</taxon>
        <taxon>Pezizomycetes</taxon>
        <taxon>Pezizales</taxon>
        <taxon>Tuberaceae</taxon>
        <taxon>Tuber</taxon>
    </lineage>
</organism>
<gene>
    <name evidence="4" type="ORF">GSTUAT00002101001</name>
</gene>
<name>A0A292Q595_9PEZI</name>
<feature type="compositionally biased region" description="Polar residues" evidence="2">
    <location>
        <begin position="220"/>
        <end position="230"/>
    </location>
</feature>
<proteinExistence type="predicted"/>
<keyword evidence="1" id="KW-0694">RNA-binding</keyword>
<dbReference type="SMART" id="SM00360">
    <property type="entry name" value="RRM"/>
    <property type="match status" value="1"/>
</dbReference>
<sequence>MAPIDGSFFHPFNRWPFTPCLTGNATASSPSPPVCSCKNFLGDSFGESSSSAGHRCLAGFTPPTPQSSQEALVPSRTEPNMNKDIFGSSVAVESHRLTSVPESYEAHRNNSSGKAVARSSDFVTTGFFKNEGDMATRVTIPDHPEPKKSGIETIRSSLKSSDLGARSLPVLNPVGPKTPQKNIWKRTSSTELARGVSANTSWNNNKSTRPIDKPWRGPSGSETRSSQKLATSGGMAKGLPSTDGGIPPSLSIGSGSCLKENIPNRKTILGCSQCVFEPKIKVIPCGCLICLACGGRFWGAGRCTESVYCGCGELVSCMINLDSTNRQQPQNYQSFPQPAFNPLPKFSAGLVAASTPVSTPMHAFVSGWQNNQTAAFPYDTPAPSVTVDSPLPLPAAGVDSISNFLLMDAETAIQNAPLAELGRYGMPQNWACVRVGNIPYNVTTSELTEFLGKNSNIIPDSTENVGVHVIMDRSTGKTMDAFVEFMTPKDAWKCVARRKSRVLGNRHLTLDVVDPSELMKEIFPRAKGVNWDGVIPLVSHDPEYSGRSPEILGREELVLIVNHARTPHRSPFSRKCLQRPFQSLLSIVSKFPWFAVDFYTIEQRDYIYQALLSAVEILKRHIKRGKAMPNLDQELLKSLVRVGAMCSGFTDVQRHELVKIAEFGAEGIYLEEIMPGFHIFRALGRRPGADRKMLEFYALILQLAGHSFLEPAASPGDSAEGAMNPGRAQMTMAEASEHEWQAVVGGVRSVLPPKLYPRVQSNIGWREGYLA</sequence>
<keyword evidence="5" id="KW-1185">Reference proteome</keyword>
<reference evidence="4" key="1">
    <citation type="submission" date="2015-10" db="EMBL/GenBank/DDBJ databases">
        <authorList>
            <person name="Regsiter A."/>
            <person name="william w."/>
        </authorList>
    </citation>
    <scope>NUCLEOTIDE SEQUENCE</scope>
    <source>
        <strain evidence="4">Montdore</strain>
    </source>
</reference>
<dbReference type="PROSITE" id="PS50102">
    <property type="entry name" value="RRM"/>
    <property type="match status" value="1"/>
</dbReference>